<sequence length="217" mass="23526">MALAGRPERELAHTSFLSWYRRLWRGCKWYTFLTPAPASDGSGTEGRSVGPNCQAQPGIYEFALCHPRFAEKRVKVYVGKTGNMRRRQATHAAGASHLAPLMHFALQQGYTILTRFKYLRTDAAAILKESQLLCRYDYAWNAVQNGPRRTVMLHPRTSCFCVVNGLSVQSQKLERGGGAGQGVAPDGLPATPLAGAAAGVLIGPPAPRALKGDSLSS</sequence>
<name>A0A1D1ZX21_AUXPR</name>
<accession>A0A1D1ZX21</accession>
<evidence type="ECO:0000313" key="1">
    <source>
        <dbReference type="EMBL" id="JAT71508.1"/>
    </source>
</evidence>
<dbReference type="InterPro" id="IPR038909">
    <property type="entry name" value="Effector_transcript"/>
</dbReference>
<dbReference type="AlphaFoldDB" id="A0A1D1ZX21"/>
<dbReference type="PANTHER" id="PTHR35133">
    <property type="entry name" value="PROTEIN EFFECTOR OF TRANSCRIPTION 2-RELATED"/>
    <property type="match status" value="1"/>
</dbReference>
<dbReference type="GO" id="GO:0003677">
    <property type="term" value="F:DNA binding"/>
    <property type="evidence" value="ECO:0007669"/>
    <property type="project" value="InterPro"/>
</dbReference>
<organism evidence="1">
    <name type="scientific">Auxenochlorella protothecoides</name>
    <name type="common">Green microalga</name>
    <name type="synonym">Chlorella protothecoides</name>
    <dbReference type="NCBI Taxonomy" id="3075"/>
    <lineage>
        <taxon>Eukaryota</taxon>
        <taxon>Viridiplantae</taxon>
        <taxon>Chlorophyta</taxon>
        <taxon>core chlorophytes</taxon>
        <taxon>Trebouxiophyceae</taxon>
        <taxon>Chlorellales</taxon>
        <taxon>Chlorellaceae</taxon>
        <taxon>Auxenochlorella</taxon>
    </lineage>
</organism>
<protein>
    <recommendedName>
        <fullName evidence="2">GIY-YIG domain-containing protein</fullName>
    </recommendedName>
</protein>
<reference evidence="1" key="1">
    <citation type="submission" date="2015-08" db="EMBL/GenBank/DDBJ databases">
        <authorList>
            <person name="Babu N.S."/>
            <person name="Beckwith C.J."/>
            <person name="Beseler K.G."/>
            <person name="Brison A."/>
            <person name="Carone J.V."/>
            <person name="Caskin T.P."/>
            <person name="Diamond M."/>
            <person name="Durham M.E."/>
            <person name="Foxe J.M."/>
            <person name="Go M."/>
            <person name="Henderson B.A."/>
            <person name="Jones I.B."/>
            <person name="McGettigan J.A."/>
            <person name="Micheletti S.J."/>
            <person name="Nasrallah M.E."/>
            <person name="Ortiz D."/>
            <person name="Piller C.R."/>
            <person name="Privatt S.R."/>
            <person name="Schneider S.L."/>
            <person name="Sharp S."/>
            <person name="Smith T.C."/>
            <person name="Stanton J.D."/>
            <person name="Ullery H.E."/>
            <person name="Wilson R.J."/>
            <person name="Serrano M.G."/>
            <person name="Buck G."/>
            <person name="Lee V."/>
            <person name="Wang Y."/>
            <person name="Carvalho R."/>
            <person name="Voegtly L."/>
            <person name="Shi R."/>
            <person name="Duckworth R."/>
            <person name="Johnson A."/>
            <person name="Loviza R."/>
            <person name="Walstead R."/>
            <person name="Shah Z."/>
            <person name="Kiflezghi M."/>
            <person name="Wade K."/>
            <person name="Ball S.L."/>
            <person name="Bradley K.W."/>
            <person name="Asai D.J."/>
            <person name="Bowman C.A."/>
            <person name="Russell D.A."/>
            <person name="Pope W.H."/>
            <person name="Jacobs-Sera D."/>
            <person name="Hendrix R.W."/>
            <person name="Hatfull G.F."/>
        </authorList>
    </citation>
    <scope>NUCLEOTIDE SEQUENCE</scope>
</reference>
<dbReference type="Pfam" id="PF19239">
    <property type="entry name" value="GIY_YIG_domain"/>
    <property type="match status" value="1"/>
</dbReference>
<dbReference type="PANTHER" id="PTHR35133:SF1">
    <property type="entry name" value="PROTEIN EFFECTOR OF TRANSCRIPTION 2-RELATED"/>
    <property type="match status" value="1"/>
</dbReference>
<dbReference type="GO" id="GO:0006355">
    <property type="term" value="P:regulation of DNA-templated transcription"/>
    <property type="evidence" value="ECO:0007669"/>
    <property type="project" value="InterPro"/>
</dbReference>
<proteinExistence type="predicted"/>
<gene>
    <name evidence="1" type="ORF">g.502</name>
</gene>
<dbReference type="EMBL" id="GDKF01007114">
    <property type="protein sequence ID" value="JAT71508.1"/>
    <property type="molecule type" value="Transcribed_RNA"/>
</dbReference>
<evidence type="ECO:0008006" key="2">
    <source>
        <dbReference type="Google" id="ProtNLM"/>
    </source>
</evidence>